<dbReference type="Proteomes" id="UP000095767">
    <property type="component" value="Unassembled WGS sequence"/>
</dbReference>
<sequence length="126" mass="13716">MATVKLALPVALLLCGLVVMGYSMQSAEAKPGREIIRERKLQNMATIKLGLPVALLLCVMVIDYSIQSTEAKDDGRGACIMNCLNATYMTCPPKRTERLQPACSCCLAQKRGCIIHLSNGVVEKCR</sequence>
<name>A0A1E5W186_9POAL</name>
<dbReference type="Gene3D" id="3.30.60.30">
    <property type="match status" value="1"/>
</dbReference>
<keyword evidence="6" id="KW-1185">Reference proteome</keyword>
<feature type="transmembrane region" description="Helical" evidence="3">
    <location>
        <begin position="45"/>
        <end position="66"/>
    </location>
</feature>
<reference evidence="5 6" key="1">
    <citation type="submission" date="2016-09" db="EMBL/GenBank/DDBJ databases">
        <title>The draft genome of Dichanthelium oligosanthes: A C3 panicoid grass species.</title>
        <authorList>
            <person name="Studer A.J."/>
            <person name="Schnable J.C."/>
            <person name="Brutnell T.P."/>
        </authorList>
    </citation>
    <scope>NUCLEOTIDE SEQUENCE [LARGE SCALE GENOMIC DNA]</scope>
    <source>
        <strain evidence="6">cv. Kellogg 1175</strain>
        <tissue evidence="5">Leaf</tissue>
    </source>
</reference>
<evidence type="ECO:0000256" key="4">
    <source>
        <dbReference type="SAM" id="SignalP"/>
    </source>
</evidence>
<gene>
    <name evidence="5" type="ORF">BAE44_0007811</name>
</gene>
<comment type="similarity">
    <text evidence="1">Belongs to the protease inhibitor I20 (potato type II proteinase inhibitor) family.</text>
</comment>
<evidence type="ECO:0000313" key="5">
    <source>
        <dbReference type="EMBL" id="OEL31167.1"/>
    </source>
</evidence>
<dbReference type="PANTHER" id="PTHR33832">
    <property type="entry name" value="SERINE-TYPE ENDOPEPTIDASE INHIBITOR"/>
    <property type="match status" value="1"/>
</dbReference>
<evidence type="ECO:0000256" key="3">
    <source>
        <dbReference type="SAM" id="Phobius"/>
    </source>
</evidence>
<feature type="signal peptide" evidence="4">
    <location>
        <begin position="1"/>
        <end position="29"/>
    </location>
</feature>
<dbReference type="PANTHER" id="PTHR33832:SF15">
    <property type="entry name" value="SERINE-TYPE ENDOPEPTIDASE INHIBITOR"/>
    <property type="match status" value="1"/>
</dbReference>
<keyword evidence="3" id="KW-0812">Transmembrane</keyword>
<dbReference type="InterPro" id="IPR051391">
    <property type="entry name" value="Protease_inhibitor_I20"/>
</dbReference>
<evidence type="ECO:0000256" key="1">
    <source>
        <dbReference type="ARBA" id="ARBA00007766"/>
    </source>
</evidence>
<keyword evidence="4" id="KW-0732">Signal</keyword>
<evidence type="ECO:0000313" key="6">
    <source>
        <dbReference type="Proteomes" id="UP000095767"/>
    </source>
</evidence>
<accession>A0A1E5W186</accession>
<dbReference type="GO" id="GO:0004867">
    <property type="term" value="F:serine-type endopeptidase inhibitor activity"/>
    <property type="evidence" value="ECO:0007669"/>
    <property type="project" value="UniProtKB-KW"/>
</dbReference>
<proteinExistence type="inferred from homology"/>
<organism evidence="5 6">
    <name type="scientific">Dichanthelium oligosanthes</name>
    <dbReference type="NCBI Taxonomy" id="888268"/>
    <lineage>
        <taxon>Eukaryota</taxon>
        <taxon>Viridiplantae</taxon>
        <taxon>Streptophyta</taxon>
        <taxon>Embryophyta</taxon>
        <taxon>Tracheophyta</taxon>
        <taxon>Spermatophyta</taxon>
        <taxon>Magnoliopsida</taxon>
        <taxon>Liliopsida</taxon>
        <taxon>Poales</taxon>
        <taxon>Poaceae</taxon>
        <taxon>PACMAD clade</taxon>
        <taxon>Panicoideae</taxon>
        <taxon>Panicodae</taxon>
        <taxon>Paniceae</taxon>
        <taxon>Dichantheliinae</taxon>
        <taxon>Dichanthelium</taxon>
    </lineage>
</organism>
<evidence type="ECO:0000256" key="2">
    <source>
        <dbReference type="ARBA" id="ARBA00022900"/>
    </source>
</evidence>
<comment type="caution">
    <text evidence="5">The sequence shown here is derived from an EMBL/GenBank/DDBJ whole genome shotgun (WGS) entry which is preliminary data.</text>
</comment>
<dbReference type="Pfam" id="PF02428">
    <property type="entry name" value="Prot_inhib_II"/>
    <property type="match status" value="1"/>
</dbReference>
<dbReference type="AlphaFoldDB" id="A0A1E5W186"/>
<protein>
    <submittedName>
        <fullName evidence="5">Uncharacterized protein</fullName>
    </submittedName>
</protein>
<feature type="chain" id="PRO_5009188700" evidence="4">
    <location>
        <begin position="30"/>
        <end position="126"/>
    </location>
</feature>
<keyword evidence="3" id="KW-0472">Membrane</keyword>
<dbReference type="EMBL" id="LWDX02024009">
    <property type="protein sequence ID" value="OEL31167.1"/>
    <property type="molecule type" value="Genomic_DNA"/>
</dbReference>
<dbReference type="InterPro" id="IPR003465">
    <property type="entry name" value="Prot_inh_I20"/>
</dbReference>
<keyword evidence="2" id="KW-0646">Protease inhibitor</keyword>
<dbReference type="SUPFAM" id="SSF100897">
    <property type="entry name" value="Plant proteinase inhibitors"/>
    <property type="match status" value="1"/>
</dbReference>
<keyword evidence="3" id="KW-1133">Transmembrane helix</keyword>
<keyword evidence="2" id="KW-0722">Serine protease inhibitor</keyword>
<dbReference type="OrthoDB" id="1539471at2759"/>